<organism evidence="1">
    <name type="scientific">Arundo donax</name>
    <name type="common">Giant reed</name>
    <name type="synonym">Donax arundinaceus</name>
    <dbReference type="NCBI Taxonomy" id="35708"/>
    <lineage>
        <taxon>Eukaryota</taxon>
        <taxon>Viridiplantae</taxon>
        <taxon>Streptophyta</taxon>
        <taxon>Embryophyta</taxon>
        <taxon>Tracheophyta</taxon>
        <taxon>Spermatophyta</taxon>
        <taxon>Magnoliopsida</taxon>
        <taxon>Liliopsida</taxon>
        <taxon>Poales</taxon>
        <taxon>Poaceae</taxon>
        <taxon>PACMAD clade</taxon>
        <taxon>Arundinoideae</taxon>
        <taxon>Arundineae</taxon>
        <taxon>Arundo</taxon>
    </lineage>
</organism>
<name>A0A0A9EF58_ARUDO</name>
<dbReference type="AlphaFoldDB" id="A0A0A9EF58"/>
<protein>
    <submittedName>
        <fullName evidence="1">Uncharacterized protein</fullName>
    </submittedName>
</protein>
<reference evidence="1" key="2">
    <citation type="journal article" date="2015" name="Data Brief">
        <title>Shoot transcriptome of the giant reed, Arundo donax.</title>
        <authorList>
            <person name="Barrero R.A."/>
            <person name="Guerrero F.D."/>
            <person name="Moolhuijzen P."/>
            <person name="Goolsby J.A."/>
            <person name="Tidwell J."/>
            <person name="Bellgard S.E."/>
            <person name="Bellgard M.I."/>
        </authorList>
    </citation>
    <scope>NUCLEOTIDE SEQUENCE</scope>
    <source>
        <tissue evidence="1">Shoot tissue taken approximately 20 cm above the soil surface</tissue>
    </source>
</reference>
<dbReference type="EMBL" id="GBRH01199194">
    <property type="protein sequence ID" value="JAD98701.1"/>
    <property type="molecule type" value="Transcribed_RNA"/>
</dbReference>
<evidence type="ECO:0000313" key="1">
    <source>
        <dbReference type="EMBL" id="JAD98701.1"/>
    </source>
</evidence>
<sequence length="37" mass="4217">MVARLSPFRIRWCPTMISLSNDGMKKISPTMMTTTTL</sequence>
<accession>A0A0A9EF58</accession>
<reference evidence="1" key="1">
    <citation type="submission" date="2014-09" db="EMBL/GenBank/DDBJ databases">
        <authorList>
            <person name="Magalhaes I.L.F."/>
            <person name="Oliveira U."/>
            <person name="Santos F.R."/>
            <person name="Vidigal T.H.D.A."/>
            <person name="Brescovit A.D."/>
            <person name="Santos A.J."/>
        </authorList>
    </citation>
    <scope>NUCLEOTIDE SEQUENCE</scope>
    <source>
        <tissue evidence="1">Shoot tissue taken approximately 20 cm above the soil surface</tissue>
    </source>
</reference>
<proteinExistence type="predicted"/>